<evidence type="ECO:0000259" key="5">
    <source>
        <dbReference type="SMART" id="SM00849"/>
    </source>
</evidence>
<dbReference type="InterPro" id="IPR001279">
    <property type="entry name" value="Metallo-B-lactamas"/>
</dbReference>
<proteinExistence type="predicted"/>
<dbReference type="InterPro" id="IPR036866">
    <property type="entry name" value="RibonucZ/Hydroxyglut_hydro"/>
</dbReference>
<name>A0AAV4LK92_9BACL</name>
<accession>A0AAV4LK92</accession>
<dbReference type="GO" id="GO:0016787">
    <property type="term" value="F:hydrolase activity"/>
    <property type="evidence" value="ECO:0007669"/>
    <property type="project" value="UniProtKB-KW"/>
</dbReference>
<dbReference type="CDD" id="cd06262">
    <property type="entry name" value="metallo-hydrolase-like_MBL-fold"/>
    <property type="match status" value="1"/>
</dbReference>
<dbReference type="Proteomes" id="UP001057291">
    <property type="component" value="Unassembled WGS sequence"/>
</dbReference>
<dbReference type="GO" id="GO:0046872">
    <property type="term" value="F:metal ion binding"/>
    <property type="evidence" value="ECO:0007669"/>
    <property type="project" value="UniProtKB-KW"/>
</dbReference>
<evidence type="ECO:0000313" key="6">
    <source>
        <dbReference type="EMBL" id="GIM48257.1"/>
    </source>
</evidence>
<keyword evidence="3" id="KW-0378">Hydrolase</keyword>
<keyword evidence="2" id="KW-0479">Metal-binding</keyword>
<comment type="caution">
    <text evidence="6">The sequence shown here is derived from an EMBL/GenBank/DDBJ whole genome shotgun (WGS) entry which is preliminary data.</text>
</comment>
<dbReference type="RefSeq" id="WP_282201150.1">
    <property type="nucleotide sequence ID" value="NZ_BOQE01000001.1"/>
</dbReference>
<dbReference type="AlphaFoldDB" id="A0AAV4LK92"/>
<keyword evidence="7" id="KW-1185">Reference proteome</keyword>
<dbReference type="Gene3D" id="3.60.15.10">
    <property type="entry name" value="Ribonuclease Z/Hydroxyacylglutathione hydrolase-like"/>
    <property type="match status" value="1"/>
</dbReference>
<dbReference type="InterPro" id="IPR051453">
    <property type="entry name" value="MBL_Glyoxalase_II"/>
</dbReference>
<reference evidence="6" key="1">
    <citation type="journal article" date="2023" name="Int. J. Syst. Evol. Microbiol.">
        <title>Collibacillus ludicampi gen. nov., sp. nov., a new soil bacterium of the family Alicyclobacillaceae.</title>
        <authorList>
            <person name="Jojima T."/>
            <person name="Ioku Y."/>
            <person name="Fukuta Y."/>
            <person name="Shirasaka N."/>
            <person name="Matsumura Y."/>
            <person name="Mori M."/>
        </authorList>
    </citation>
    <scope>NUCLEOTIDE SEQUENCE</scope>
    <source>
        <strain evidence="6">TP075</strain>
    </source>
</reference>
<organism evidence="6 7">
    <name type="scientific">Collibacillus ludicampi</name>
    <dbReference type="NCBI Taxonomy" id="2771369"/>
    <lineage>
        <taxon>Bacteria</taxon>
        <taxon>Bacillati</taxon>
        <taxon>Bacillota</taxon>
        <taxon>Bacilli</taxon>
        <taxon>Bacillales</taxon>
        <taxon>Alicyclobacillaceae</taxon>
        <taxon>Collibacillus</taxon>
    </lineage>
</organism>
<evidence type="ECO:0000256" key="3">
    <source>
        <dbReference type="ARBA" id="ARBA00022801"/>
    </source>
</evidence>
<dbReference type="SUPFAM" id="SSF56281">
    <property type="entry name" value="Metallo-hydrolase/oxidoreductase"/>
    <property type="match status" value="1"/>
</dbReference>
<evidence type="ECO:0000313" key="7">
    <source>
        <dbReference type="Proteomes" id="UP001057291"/>
    </source>
</evidence>
<feature type="domain" description="Metallo-beta-lactamase" evidence="5">
    <location>
        <begin position="12"/>
        <end position="191"/>
    </location>
</feature>
<comment type="cofactor">
    <cofactor evidence="1">
        <name>Zn(2+)</name>
        <dbReference type="ChEBI" id="CHEBI:29105"/>
    </cofactor>
</comment>
<dbReference type="EMBL" id="BOQE01000001">
    <property type="protein sequence ID" value="GIM48257.1"/>
    <property type="molecule type" value="Genomic_DNA"/>
</dbReference>
<gene>
    <name evidence="6" type="ORF">DNHGIG_38060</name>
</gene>
<dbReference type="SMART" id="SM00849">
    <property type="entry name" value="Lactamase_B"/>
    <property type="match status" value="1"/>
</dbReference>
<evidence type="ECO:0000256" key="2">
    <source>
        <dbReference type="ARBA" id="ARBA00022723"/>
    </source>
</evidence>
<evidence type="ECO:0000256" key="1">
    <source>
        <dbReference type="ARBA" id="ARBA00001947"/>
    </source>
</evidence>
<evidence type="ECO:0000256" key="4">
    <source>
        <dbReference type="ARBA" id="ARBA00022833"/>
    </source>
</evidence>
<protein>
    <submittedName>
        <fullName evidence="6">MBL fold metallo-hydrolase</fullName>
    </submittedName>
</protein>
<dbReference type="Pfam" id="PF00753">
    <property type="entry name" value="Lactamase_B"/>
    <property type="match status" value="1"/>
</dbReference>
<dbReference type="PANTHER" id="PTHR46233">
    <property type="entry name" value="HYDROXYACYLGLUTATHIONE HYDROLASE GLOC"/>
    <property type="match status" value="1"/>
</dbReference>
<keyword evidence="4" id="KW-0862">Zinc</keyword>
<dbReference type="PANTHER" id="PTHR46233:SF3">
    <property type="entry name" value="HYDROXYACYLGLUTATHIONE HYDROLASE GLOC"/>
    <property type="match status" value="1"/>
</dbReference>
<sequence length="215" mass="23631">MNIRSFALGPFQTNCYLLIDEKENKAIVVDPGYHPTPVLRVIQEEGLQVERILLTHGHLDHIGGLQAVKEATGAEILIHKREENWLTDPQLNRSAHWPQAGLIEGPPADGFVQEGDTIPFGEQTIRVAFTPGHTPGHVVYIMDGYVFAGDTLFAGGIGRTDLPEGNLDDLISSIETKLYTLPNETIVYPGHGPSTTIGAERESNPFVNDRFRING</sequence>